<dbReference type="InterPro" id="IPR047057">
    <property type="entry name" value="MerR_fam"/>
</dbReference>
<keyword evidence="4" id="KW-1185">Reference proteome</keyword>
<dbReference type="Proteomes" id="UP000187486">
    <property type="component" value="Unassembled WGS sequence"/>
</dbReference>
<keyword evidence="1" id="KW-0238">DNA-binding</keyword>
<dbReference type="PRINTS" id="PR00040">
    <property type="entry name" value="HTHMERR"/>
</dbReference>
<accession>A0A1R0KEF6</accession>
<reference evidence="3 4" key="1">
    <citation type="submission" date="2016-01" db="EMBL/GenBank/DDBJ databases">
        <title>Amycolatopsis coloradensis genome sequencing and assembly.</title>
        <authorList>
            <person name="Mayilraj S."/>
        </authorList>
    </citation>
    <scope>NUCLEOTIDE SEQUENCE [LARGE SCALE GENOMIC DNA]</scope>
    <source>
        <strain evidence="3 4">DSM 44225</strain>
    </source>
</reference>
<dbReference type="EMBL" id="MQUQ01000035">
    <property type="protein sequence ID" value="OLZ43380.1"/>
    <property type="molecule type" value="Genomic_DNA"/>
</dbReference>
<evidence type="ECO:0000256" key="1">
    <source>
        <dbReference type="ARBA" id="ARBA00023125"/>
    </source>
</evidence>
<dbReference type="GO" id="GO:0003677">
    <property type="term" value="F:DNA binding"/>
    <property type="evidence" value="ECO:0007669"/>
    <property type="project" value="UniProtKB-KW"/>
</dbReference>
<dbReference type="InterPro" id="IPR000551">
    <property type="entry name" value="MerR-type_HTH_dom"/>
</dbReference>
<dbReference type="Pfam" id="PF00376">
    <property type="entry name" value="MerR"/>
    <property type="match status" value="1"/>
</dbReference>
<dbReference type="SUPFAM" id="SSF46955">
    <property type="entry name" value="Putative DNA-binding domain"/>
    <property type="match status" value="1"/>
</dbReference>
<dbReference type="PROSITE" id="PS50937">
    <property type="entry name" value="HTH_MERR_2"/>
    <property type="match status" value="1"/>
</dbReference>
<dbReference type="STRING" id="76021.BS329_39320"/>
<gene>
    <name evidence="3" type="ORF">BS329_39320</name>
</gene>
<dbReference type="RefSeq" id="WP_076168421.1">
    <property type="nucleotide sequence ID" value="NZ_JBEZVB010000073.1"/>
</dbReference>
<dbReference type="CDD" id="cd00592">
    <property type="entry name" value="HTH_MerR-like"/>
    <property type="match status" value="1"/>
</dbReference>
<dbReference type="AlphaFoldDB" id="A0A1R0KEF6"/>
<feature type="domain" description="HTH merR-type" evidence="2">
    <location>
        <begin position="5"/>
        <end position="74"/>
    </location>
</feature>
<dbReference type="SMART" id="SM00422">
    <property type="entry name" value="HTH_MERR"/>
    <property type="match status" value="1"/>
</dbReference>
<dbReference type="Gene3D" id="1.10.1660.10">
    <property type="match status" value="1"/>
</dbReference>
<evidence type="ECO:0000259" key="2">
    <source>
        <dbReference type="PROSITE" id="PS50937"/>
    </source>
</evidence>
<dbReference type="OrthoDB" id="4569196at2"/>
<dbReference type="GO" id="GO:0003700">
    <property type="term" value="F:DNA-binding transcription factor activity"/>
    <property type="evidence" value="ECO:0007669"/>
    <property type="project" value="InterPro"/>
</dbReference>
<dbReference type="PANTHER" id="PTHR30204">
    <property type="entry name" value="REDOX-CYCLING DRUG-SENSING TRANSCRIPTIONAL ACTIVATOR SOXR"/>
    <property type="match status" value="1"/>
</dbReference>
<sequence>MTSHGLTIGQAASFAGVTTKTVRHYHRLGLVDEPPRDRSGYRRYGSMELLQLVQARTLALAGLPLADIPELLAAGPDRFAATVAEVDRRLAGHIAELTARRETLNRLGSGDRALLPDRACALLDSLRRHDFSDETVHTFREGLVLAKALIPSGFHDYLRRLEVAFADPRYVDLLKQCWSIAEWEPDDPRIDDLAAAVSRYLLEHPPLLEIPPELRMRSDGATRYGLINHHRQDQAPSWARLTDRIEARLRAAGITVPPEGARDA</sequence>
<proteinExistence type="predicted"/>
<protein>
    <submittedName>
        <fullName evidence="3">MerR family transcriptional regulator</fullName>
    </submittedName>
</protein>
<dbReference type="InterPro" id="IPR009061">
    <property type="entry name" value="DNA-bd_dom_put_sf"/>
</dbReference>
<name>A0A1R0KEF6_9PSEU</name>
<comment type="caution">
    <text evidence="3">The sequence shown here is derived from an EMBL/GenBank/DDBJ whole genome shotgun (WGS) entry which is preliminary data.</text>
</comment>
<evidence type="ECO:0000313" key="4">
    <source>
        <dbReference type="Proteomes" id="UP000187486"/>
    </source>
</evidence>
<evidence type="ECO:0000313" key="3">
    <source>
        <dbReference type="EMBL" id="OLZ43380.1"/>
    </source>
</evidence>
<organism evidence="3 4">
    <name type="scientific">Amycolatopsis coloradensis</name>
    <dbReference type="NCBI Taxonomy" id="76021"/>
    <lineage>
        <taxon>Bacteria</taxon>
        <taxon>Bacillati</taxon>
        <taxon>Actinomycetota</taxon>
        <taxon>Actinomycetes</taxon>
        <taxon>Pseudonocardiales</taxon>
        <taxon>Pseudonocardiaceae</taxon>
        <taxon>Amycolatopsis</taxon>
    </lineage>
</organism>
<dbReference type="PANTHER" id="PTHR30204:SF93">
    <property type="entry name" value="HTH MERR-TYPE DOMAIN-CONTAINING PROTEIN"/>
    <property type="match status" value="1"/>
</dbReference>